<comment type="caution">
    <text evidence="1">The sequence shown here is derived from an EMBL/GenBank/DDBJ whole genome shotgun (WGS) entry which is preliminary data.</text>
</comment>
<reference evidence="1" key="1">
    <citation type="submission" date="2023-04" db="EMBL/GenBank/DDBJ databases">
        <title>Draft Genome sequencing of Naganishia species isolated from polar environments using Oxford Nanopore Technology.</title>
        <authorList>
            <person name="Leo P."/>
            <person name="Venkateswaran K."/>
        </authorList>
    </citation>
    <scope>NUCLEOTIDE SEQUENCE</scope>
    <source>
        <strain evidence="1">MNA-CCFEE 5425</strain>
    </source>
</reference>
<gene>
    <name evidence="1" type="ORF">QFC22_000745</name>
</gene>
<evidence type="ECO:0000313" key="1">
    <source>
        <dbReference type="EMBL" id="KAJ9123954.1"/>
    </source>
</evidence>
<dbReference type="Proteomes" id="UP001243375">
    <property type="component" value="Unassembled WGS sequence"/>
</dbReference>
<name>A0ACC2XIV4_9TREE</name>
<organism evidence="1 2">
    <name type="scientific">Naganishia vaughanmartiniae</name>
    <dbReference type="NCBI Taxonomy" id="1424756"/>
    <lineage>
        <taxon>Eukaryota</taxon>
        <taxon>Fungi</taxon>
        <taxon>Dikarya</taxon>
        <taxon>Basidiomycota</taxon>
        <taxon>Agaricomycotina</taxon>
        <taxon>Tremellomycetes</taxon>
        <taxon>Filobasidiales</taxon>
        <taxon>Filobasidiaceae</taxon>
        <taxon>Naganishia</taxon>
    </lineage>
</organism>
<accession>A0ACC2XIV4</accession>
<evidence type="ECO:0000313" key="2">
    <source>
        <dbReference type="Proteomes" id="UP001243375"/>
    </source>
</evidence>
<keyword evidence="2" id="KW-1185">Reference proteome</keyword>
<dbReference type="EMBL" id="JASBWU010000002">
    <property type="protein sequence ID" value="KAJ9123954.1"/>
    <property type="molecule type" value="Genomic_DNA"/>
</dbReference>
<sequence>MTSTSDWKAELQLFRASLAGPKVSRCLIKDLPVELFIIIFDFLKAEDRIRSFANLNRTSRKVYTTTLPILWKTVYWKWENPKGAVFRDWDLCNEFELKEVEQRIRDATSWSLLRRSRGAKHIQFLFGPLTFLDNPDEPADYELAETYSRQSKACVTFRTHTSDAALRKPGVFEIFFGSQYTFGTQDLVELMHGLQLPKGVKLEKEHPGQGIVRVLIPLWASYASTNRILLHPLAKTLPADMATFIRDIRIKVFYDDGTEDSKLLGAMHEALSMLVPAAMMRVVKVAQVPTLRIGKLTIAQAKVCAQAYLDACETEPSCKMMHLYLEIPAEASDEDQLSVDTLRSLFQPLIADHTISLSGCLSKPEERENMQLCIGFRRGTSFDGPYDGLCGILKWGVFEILDYSDPSWPEVMYKETIVVR</sequence>
<proteinExistence type="predicted"/>
<protein>
    <submittedName>
        <fullName evidence="1">Uncharacterized protein</fullName>
    </submittedName>
</protein>